<dbReference type="GO" id="GO:0016740">
    <property type="term" value="F:transferase activity"/>
    <property type="evidence" value="ECO:0007669"/>
    <property type="project" value="UniProtKB-KW"/>
</dbReference>
<proteinExistence type="predicted"/>
<dbReference type="Proteomes" id="UP000220102">
    <property type="component" value="Unassembled WGS sequence"/>
</dbReference>
<gene>
    <name evidence="2" type="ORF">CRI94_10155</name>
</gene>
<name>A0A2A8CYC9_9BACT</name>
<evidence type="ECO:0000313" key="3">
    <source>
        <dbReference type="Proteomes" id="UP000220102"/>
    </source>
</evidence>
<dbReference type="InterPro" id="IPR029044">
    <property type="entry name" value="Nucleotide-diphossugar_trans"/>
</dbReference>
<dbReference type="PANTHER" id="PTHR48090">
    <property type="entry name" value="UNDECAPRENYL-PHOSPHATE 4-DEOXY-4-FORMAMIDO-L-ARABINOSE TRANSFERASE-RELATED"/>
    <property type="match status" value="1"/>
</dbReference>
<dbReference type="OrthoDB" id="9797819at2"/>
<feature type="domain" description="Glycosyltransferase 2-like" evidence="1">
    <location>
        <begin position="5"/>
        <end position="134"/>
    </location>
</feature>
<reference evidence="2 3" key="1">
    <citation type="submission" date="2017-10" db="EMBL/GenBank/DDBJ databases">
        <title>Draft genome of Longibacter Salinarum.</title>
        <authorList>
            <person name="Goh K.M."/>
            <person name="Shamsir M.S."/>
            <person name="Lim S.W."/>
        </authorList>
    </citation>
    <scope>NUCLEOTIDE SEQUENCE [LARGE SCALE GENOMIC DNA]</scope>
    <source>
        <strain evidence="2 3">KCTC 52045</strain>
    </source>
</reference>
<accession>A0A2A8CYC9</accession>
<comment type="caution">
    <text evidence="2">The sequence shown here is derived from an EMBL/GenBank/DDBJ whole genome shotgun (WGS) entry which is preliminary data.</text>
</comment>
<keyword evidence="2" id="KW-0808">Transferase</keyword>
<dbReference type="PANTHER" id="PTHR48090:SF7">
    <property type="entry name" value="RFBJ PROTEIN"/>
    <property type="match status" value="1"/>
</dbReference>
<organism evidence="2 3">
    <name type="scientific">Longibacter salinarum</name>
    <dbReference type="NCBI Taxonomy" id="1850348"/>
    <lineage>
        <taxon>Bacteria</taxon>
        <taxon>Pseudomonadati</taxon>
        <taxon>Rhodothermota</taxon>
        <taxon>Rhodothermia</taxon>
        <taxon>Rhodothermales</taxon>
        <taxon>Salisaetaceae</taxon>
        <taxon>Longibacter</taxon>
    </lineage>
</organism>
<dbReference type="EMBL" id="PDEQ01000004">
    <property type="protein sequence ID" value="PEN13656.1"/>
    <property type="molecule type" value="Genomic_DNA"/>
</dbReference>
<dbReference type="Pfam" id="PF00535">
    <property type="entry name" value="Glycos_transf_2"/>
    <property type="match status" value="1"/>
</dbReference>
<dbReference type="RefSeq" id="WP_098075580.1">
    <property type="nucleotide sequence ID" value="NZ_PDEQ01000004.1"/>
</dbReference>
<dbReference type="AlphaFoldDB" id="A0A2A8CYC9"/>
<sequence length="250" mass="27441">MSILVIIPAFNEARAIAQVIGDVPDRVDEVVVVNNASTDETEDNARAAGATVLTEPKQGYGYACLRGIEYARARQPDIVVFLDGDYSDHPDEMGRLLKPILNDEADFVVGSRIRGEAEPGAMLPQARIGNRLACTLMQWIWGARYTDLGPFRAIRFRDLLALDMQDQTFGWTIEMQIKAIEAGLRICEVPVSYRKRVGVSKITGTLSGTVKASAKILWTIFRFALRRGKNVPLAARRALSSKTSAAEASG</sequence>
<protein>
    <submittedName>
        <fullName evidence="2">UDP-glucose--dolichyl-phosphate glucosyltransferase</fullName>
    </submittedName>
</protein>
<dbReference type="InterPro" id="IPR001173">
    <property type="entry name" value="Glyco_trans_2-like"/>
</dbReference>
<dbReference type="InterPro" id="IPR050256">
    <property type="entry name" value="Glycosyltransferase_2"/>
</dbReference>
<evidence type="ECO:0000313" key="2">
    <source>
        <dbReference type="EMBL" id="PEN13656.1"/>
    </source>
</evidence>
<evidence type="ECO:0000259" key="1">
    <source>
        <dbReference type="Pfam" id="PF00535"/>
    </source>
</evidence>
<dbReference type="Gene3D" id="3.90.550.10">
    <property type="entry name" value="Spore Coat Polysaccharide Biosynthesis Protein SpsA, Chain A"/>
    <property type="match status" value="1"/>
</dbReference>
<dbReference type="SUPFAM" id="SSF53448">
    <property type="entry name" value="Nucleotide-diphospho-sugar transferases"/>
    <property type="match status" value="1"/>
</dbReference>
<keyword evidence="3" id="KW-1185">Reference proteome</keyword>
<dbReference type="CDD" id="cd04179">
    <property type="entry name" value="DPM_DPG-synthase_like"/>
    <property type="match status" value="1"/>
</dbReference>